<accession>A0ACC7S273</accession>
<gene>
    <name evidence="1" type="ORF">FJR39_02305</name>
</gene>
<dbReference type="EMBL" id="VILF01000001">
    <property type="protein sequence ID" value="MTJ42126.1"/>
    <property type="molecule type" value="Genomic_DNA"/>
</dbReference>
<reference evidence="2" key="1">
    <citation type="journal article" date="2020" name="Toxins">
        <title>Phylogenomic Analysis of Secondary Metabolism in the Toxic Cyanobacterial Genera Anabaena, Dolichospermum and Aphanizomenon.</title>
        <authorList>
            <person name="Oesterholm J."/>
            <person name="Popin R.V."/>
            <person name="Fewer D.P."/>
            <person name="Sivonen K."/>
        </authorList>
    </citation>
    <scope>NUCLEOTIDE SEQUENCE [LARGE SCALE GENOMIC DNA]</scope>
    <source>
        <strain evidence="2">UHCC 0037</strain>
    </source>
</reference>
<evidence type="ECO:0000313" key="2">
    <source>
        <dbReference type="Proteomes" id="UP001517388"/>
    </source>
</evidence>
<keyword evidence="2" id="KW-1185">Reference proteome</keyword>
<evidence type="ECO:0000313" key="1">
    <source>
        <dbReference type="EMBL" id="MTJ42126.1"/>
    </source>
</evidence>
<comment type="caution">
    <text evidence="1">The sequence shown here is derived from an EMBL/GenBank/DDBJ whole genome shotgun (WGS) entry which is preliminary data.</text>
</comment>
<proteinExistence type="predicted"/>
<organism evidence="1 2">
    <name type="scientific">Dolichospermum flos-aquae UHCC 0037</name>
    <dbReference type="NCBI Taxonomy" id="2590026"/>
    <lineage>
        <taxon>Bacteria</taxon>
        <taxon>Bacillati</taxon>
        <taxon>Cyanobacteriota</taxon>
        <taxon>Cyanophyceae</taxon>
        <taxon>Nostocales</taxon>
        <taxon>Aphanizomenonaceae</taxon>
        <taxon>Dolichospermum</taxon>
    </lineage>
</organism>
<sequence>MKIKFSNLGSIQETELDLRPLTVIIGPNNSGKTYIAYSTYGLWQRAGTNINSTNITSDQLGIEQKGEGLWSLKIDNKLLDFFIRESEEMSRVFKGEILKSFFQDSSGKLFYQTSFEMIISRQEVKNAINKLIQEEYLHLADTTYYKISYQDDILCFELQSRDLAKTEQNNLNISEFMRAFKHKPDVIFILNIKRKLFGSSYPFPAERNAFINTYKILQNRRYELLKKNKRELFSNSNSVKQLSLFDVLKDQTDQDDIRYSQAVEDLEDFLNLLSESDQDDVRYPQPVEDFLHLLSEIELQTIPKINSNNKNEFQKLADEIEKQLQNKNKTNLKPTKLGGKEIKVLVKKGLEIDLYNASSSIRQLAPLLLYLRYRASKGDFLVIDEPEMNLHPESQAKLLEALSILVNLGVRILLTTHSPYIMAHLDNLVNGNHENPEILKRQCSYLYLQDERAFLPIDQVSAYEMKDNKLVSLHDPDYGIRWDTLSDVSVDIQQKFFQIYEAGQEKADETEE</sequence>
<name>A0ACC7S273_DOLFA</name>
<protein>
    <submittedName>
        <fullName evidence="1">AAA family ATPase</fullName>
    </submittedName>
</protein>
<dbReference type="Proteomes" id="UP001517388">
    <property type="component" value="Unassembled WGS sequence"/>
</dbReference>